<dbReference type="PANTHER" id="PTHR22911">
    <property type="entry name" value="ACYL-MALONYL CONDENSING ENZYME-RELATED"/>
    <property type="match status" value="1"/>
</dbReference>
<feature type="transmembrane region" description="Helical" evidence="1">
    <location>
        <begin position="264"/>
        <end position="282"/>
    </location>
</feature>
<dbReference type="SUPFAM" id="SSF103481">
    <property type="entry name" value="Multidrug resistance efflux transporter EmrE"/>
    <property type="match status" value="2"/>
</dbReference>
<dbReference type="InterPro" id="IPR037185">
    <property type="entry name" value="EmrE-like"/>
</dbReference>
<feature type="transmembrane region" description="Helical" evidence="1">
    <location>
        <begin position="148"/>
        <end position="168"/>
    </location>
</feature>
<evidence type="ECO:0000259" key="2">
    <source>
        <dbReference type="Pfam" id="PF00892"/>
    </source>
</evidence>
<dbReference type="Pfam" id="PF00892">
    <property type="entry name" value="EamA"/>
    <property type="match status" value="2"/>
</dbReference>
<feature type="transmembrane region" description="Helical" evidence="1">
    <location>
        <begin position="96"/>
        <end position="113"/>
    </location>
</feature>
<feature type="transmembrane region" description="Helical" evidence="1">
    <location>
        <begin position="180"/>
        <end position="198"/>
    </location>
</feature>
<gene>
    <name evidence="3" type="ORF">A4S15_06865</name>
</gene>
<dbReference type="Proteomes" id="UP000192872">
    <property type="component" value="Unassembled WGS sequence"/>
</dbReference>
<feature type="domain" description="EamA" evidence="2">
    <location>
        <begin position="150"/>
        <end position="281"/>
    </location>
</feature>
<feature type="domain" description="EamA" evidence="2">
    <location>
        <begin position="11"/>
        <end position="136"/>
    </location>
</feature>
<reference evidence="3 4" key="1">
    <citation type="journal article" date="2017" name="Water Res.">
        <title>Comammox in drinking water systems.</title>
        <authorList>
            <person name="Wang Y."/>
            <person name="Ma L."/>
            <person name="Mao Y."/>
            <person name="Jiang X."/>
            <person name="Xia Y."/>
            <person name="Yu K."/>
            <person name="Li B."/>
            <person name="Zhang T."/>
        </authorList>
    </citation>
    <scope>NUCLEOTIDE SEQUENCE [LARGE SCALE GENOMIC DNA]</scope>
    <source>
        <strain evidence="3">SG_bin8</strain>
    </source>
</reference>
<dbReference type="EMBL" id="LWDL01000012">
    <property type="protein sequence ID" value="OQW52755.1"/>
    <property type="molecule type" value="Genomic_DNA"/>
</dbReference>
<sequence length="290" mass="29759">MSTRAATSCGVAALGMWGMLATLTSLASDIPPLQLTAMTLGIGGFIGVLSWLVRPGAWKALGAPRRAWALGIFGLFGYHLAYFTALKLAPAADASLIAYLWPLLIVLMSSFLPGEHLRTVHVIGAGLGFLGAGMLVSGGGGFSPDGAYATGYAAALACAVIWSSYSVLSRLLGAVSSDSIAGFCLVSALLAMIAHLGFETTVWPGDITGWLAILLLGLFPTGLAFYAWDVGMKHGDIQLLGVLSYGTPVISTLLLALFGRATLTPTVLVAMGLVTLGAVIAARKSQGATA</sequence>
<accession>A0A1W9HZ68</accession>
<evidence type="ECO:0000313" key="4">
    <source>
        <dbReference type="Proteomes" id="UP000192872"/>
    </source>
</evidence>
<dbReference type="AlphaFoldDB" id="A0A1W9HZ68"/>
<comment type="caution">
    <text evidence="3">The sequence shown here is derived from an EMBL/GenBank/DDBJ whole genome shotgun (WGS) entry which is preliminary data.</text>
</comment>
<dbReference type="STRING" id="1827387.A4S15_06865"/>
<feature type="transmembrane region" description="Helical" evidence="1">
    <location>
        <begin position="210"/>
        <end position="228"/>
    </location>
</feature>
<name>A0A1W9HZ68_9HYPH</name>
<feature type="transmembrane region" description="Helical" evidence="1">
    <location>
        <begin position="37"/>
        <end position="54"/>
    </location>
</feature>
<keyword evidence="1" id="KW-1133">Transmembrane helix</keyword>
<keyword evidence="1" id="KW-0812">Transmembrane</keyword>
<evidence type="ECO:0000256" key="1">
    <source>
        <dbReference type="SAM" id="Phobius"/>
    </source>
</evidence>
<evidence type="ECO:0000313" key="3">
    <source>
        <dbReference type="EMBL" id="OQW52755.1"/>
    </source>
</evidence>
<feature type="transmembrane region" description="Helical" evidence="1">
    <location>
        <begin position="66"/>
        <end position="84"/>
    </location>
</feature>
<proteinExistence type="predicted"/>
<feature type="transmembrane region" description="Helical" evidence="1">
    <location>
        <begin position="120"/>
        <end position="142"/>
    </location>
</feature>
<dbReference type="GO" id="GO:0016020">
    <property type="term" value="C:membrane"/>
    <property type="evidence" value="ECO:0007669"/>
    <property type="project" value="InterPro"/>
</dbReference>
<feature type="transmembrane region" description="Helical" evidence="1">
    <location>
        <begin position="240"/>
        <end position="258"/>
    </location>
</feature>
<organism evidence="3 4">
    <name type="scientific">Candidatus Raskinella chloraquaticus</name>
    <dbReference type="NCBI Taxonomy" id="1951219"/>
    <lineage>
        <taxon>Bacteria</taxon>
        <taxon>Pseudomonadati</taxon>
        <taxon>Pseudomonadota</taxon>
        <taxon>Alphaproteobacteria</taxon>
        <taxon>Hyphomicrobiales</taxon>
        <taxon>Phreatobacteraceae</taxon>
        <taxon>Candidatus Raskinella</taxon>
    </lineage>
</organism>
<keyword evidence="1" id="KW-0472">Membrane</keyword>
<dbReference type="InterPro" id="IPR000620">
    <property type="entry name" value="EamA_dom"/>
</dbReference>
<dbReference type="PANTHER" id="PTHR22911:SF76">
    <property type="entry name" value="EAMA DOMAIN-CONTAINING PROTEIN"/>
    <property type="match status" value="1"/>
</dbReference>
<protein>
    <recommendedName>
        <fullName evidence="2">EamA domain-containing protein</fullName>
    </recommendedName>
</protein>